<dbReference type="Pfam" id="PF00994">
    <property type="entry name" value="MoCF_biosynth"/>
    <property type="match status" value="1"/>
</dbReference>
<evidence type="ECO:0000256" key="1">
    <source>
        <dbReference type="ARBA" id="ARBA00005046"/>
    </source>
</evidence>
<dbReference type="GO" id="GO:0061599">
    <property type="term" value="F:molybdopterin molybdotransferase activity"/>
    <property type="evidence" value="ECO:0007669"/>
    <property type="project" value="TreeGrafter"/>
</dbReference>
<dbReference type="PANTHER" id="PTHR10192:SF5">
    <property type="entry name" value="GEPHYRIN"/>
    <property type="match status" value="1"/>
</dbReference>
<dbReference type="AlphaFoldDB" id="E6N3F5"/>
<comment type="pathway">
    <text evidence="1">Cofactor biosynthesis; molybdopterin biosynthesis.</text>
</comment>
<dbReference type="EMBL" id="BA000048">
    <property type="protein sequence ID" value="BAJ51044.1"/>
    <property type="molecule type" value="Genomic_DNA"/>
</dbReference>
<dbReference type="InterPro" id="IPR005110">
    <property type="entry name" value="MoeA_linker/N"/>
</dbReference>
<dbReference type="InterPro" id="IPR036135">
    <property type="entry name" value="MoeA_linker/N_sf"/>
</dbReference>
<dbReference type="NCBIfam" id="NF011068">
    <property type="entry name" value="PRK14498.1"/>
    <property type="match status" value="1"/>
</dbReference>
<dbReference type="InterPro" id="IPR024370">
    <property type="entry name" value="PBP_domain"/>
</dbReference>
<gene>
    <name evidence="5" type="ORF">CSUB_C1192</name>
    <name evidence="4" type="ORF">HGMM_F29F10C33</name>
</gene>
<dbReference type="Gene3D" id="3.90.105.10">
    <property type="entry name" value="Molybdopterin biosynthesis moea protein, domain 2"/>
    <property type="match status" value="1"/>
</dbReference>
<dbReference type="SUPFAM" id="SSF53218">
    <property type="entry name" value="Molybdenum cofactor biosynthesis proteins"/>
    <property type="match status" value="1"/>
</dbReference>
<dbReference type="InterPro" id="IPR038987">
    <property type="entry name" value="MoeA-like"/>
</dbReference>
<protein>
    <submittedName>
        <fullName evidence="4 5">Molybdopterin biosynthesis protein</fullName>
    </submittedName>
</protein>
<sequence>MAIVFHSLVSIDEALELIDKALNGLKPLGVERVSLDRALGRVLAEDVLAKVSYPPFDRSTVDGYAVKASDTYTATEENPANLKIVGYAGVGAPFIGEVKEGECVEIATGAPVPRGANAVAMVEFTKRLDTDRVMVFRPVAPNENIAQAGSDISVGDTVLRRGALISPREIAVLASVGVKEVMVYRQVSVAVFSTGNEVTAVGEPLELGKIYDVNGPTLTAMLNELGARAVFRGIIPDDYDTMLREVREMIRLGYDMVITSGSTSAGFGDMIYKVFGEISNGNVLVHGLKVKPGKPTVVAVAGKNLLIGLPGFPLSAMMVFLKLVKPVVEALGGMRPRRAGSVKAKMAYRIEAGKGKLELIPVQIVNSDAENIAYPLIGQSGSTHLLSIADGILEAPENREFFQEGEEVEITLLSEKIRPAQLVIIGSHCPGIDLLLSSIDETETKVINVGSTAGWNAVKRGEADIAGTHLLDQKTREYNVFMLDRLGLRGKAVLVRGYARRIGFVTRKDNPIKITSFRDLVEKNVSFVNRIKGSGVRTFIDIMLSEIGVTSPYKEIRGYDYEVRTHTGVAAAVKFGRADVGVTLESVAKQYDLDFTPLGEEIFDFAVPVKSLEKKTVRKFIDKLSDKSFQAQIESTLHGYRILPDTGKIISE</sequence>
<dbReference type="Gene3D" id="3.40.190.10">
    <property type="entry name" value="Periplasmic binding protein-like II"/>
    <property type="match status" value="2"/>
</dbReference>
<dbReference type="GO" id="GO:0005737">
    <property type="term" value="C:cytoplasm"/>
    <property type="evidence" value="ECO:0007669"/>
    <property type="project" value="TreeGrafter"/>
</dbReference>
<reference evidence="4 6" key="2">
    <citation type="journal article" date="2011" name="Nucleic Acids Res.">
        <title>Insights into the evolution of Archaea and eukaryotic protein modifier systems revealed by the genome of a novel archaeal group.</title>
        <authorList>
            <person name="Nunoura T."/>
            <person name="Takaki Y."/>
            <person name="Kakuta J."/>
            <person name="Nishi S."/>
            <person name="Sugahara J."/>
            <person name="Kazama H."/>
            <person name="Chee G."/>
            <person name="Hattori M."/>
            <person name="Kanai A."/>
            <person name="Atomi H."/>
            <person name="Takai K."/>
            <person name="Takami H."/>
        </authorList>
    </citation>
    <scope>NUCLEOTIDE SEQUENCE [LARGE SCALE GENOMIC DNA]</scope>
</reference>
<dbReference type="KEGG" id="csu:CSUB_C1192"/>
<dbReference type="NCBIfam" id="NF045515">
    <property type="entry name" value="Glp_gephyrin"/>
    <property type="match status" value="1"/>
</dbReference>
<dbReference type="BioCyc" id="CCAL311458:G131R-1203-MONOMER"/>
<feature type="domain" description="MoaB/Mog" evidence="3">
    <location>
        <begin position="190"/>
        <end position="330"/>
    </location>
</feature>
<dbReference type="Pfam" id="PF12727">
    <property type="entry name" value="PBP_like"/>
    <property type="match status" value="1"/>
</dbReference>
<organism evidence="4 6">
    <name type="scientific">Caldiarchaeum subterraneum</name>
    <dbReference type="NCBI Taxonomy" id="311458"/>
    <lineage>
        <taxon>Archaea</taxon>
        <taxon>Nitrososphaerota</taxon>
        <taxon>Candidatus Caldarchaeales</taxon>
        <taxon>Candidatus Caldarchaeaceae</taxon>
        <taxon>Candidatus Caldarchaeum</taxon>
    </lineage>
</organism>
<dbReference type="GO" id="GO:0006777">
    <property type="term" value="P:Mo-molybdopterin cofactor biosynthetic process"/>
    <property type="evidence" value="ECO:0007669"/>
    <property type="project" value="UniProtKB-KW"/>
</dbReference>
<dbReference type="NCBIfam" id="TIGR00177">
    <property type="entry name" value="molyb_syn"/>
    <property type="match status" value="1"/>
</dbReference>
<dbReference type="InterPro" id="IPR036425">
    <property type="entry name" value="MoaB/Mog-like_dom_sf"/>
</dbReference>
<dbReference type="SUPFAM" id="SSF63867">
    <property type="entry name" value="MoeA C-terminal domain-like"/>
    <property type="match status" value="1"/>
</dbReference>
<dbReference type="FunFam" id="2.170.190.11:FF:000001">
    <property type="entry name" value="Molybdopterin molybdenumtransferase"/>
    <property type="match status" value="1"/>
</dbReference>
<dbReference type="Gene3D" id="3.40.980.10">
    <property type="entry name" value="MoaB/Mog-like domain"/>
    <property type="match status" value="1"/>
</dbReference>
<proteinExistence type="predicted"/>
<evidence type="ECO:0000313" key="4">
    <source>
        <dbReference type="EMBL" id="BAJ46861.1"/>
    </source>
</evidence>
<dbReference type="Pfam" id="PF03453">
    <property type="entry name" value="MoeA_N"/>
    <property type="match status" value="1"/>
</dbReference>
<dbReference type="EMBL" id="AP011724">
    <property type="protein sequence ID" value="BAJ46861.1"/>
    <property type="molecule type" value="Genomic_DNA"/>
</dbReference>
<evidence type="ECO:0000313" key="5">
    <source>
        <dbReference type="EMBL" id="BAJ51044.1"/>
    </source>
</evidence>
<evidence type="ECO:0000259" key="3">
    <source>
        <dbReference type="SMART" id="SM00852"/>
    </source>
</evidence>
<dbReference type="InterPro" id="IPR036688">
    <property type="entry name" value="MoeA_C_domain_IV_sf"/>
</dbReference>
<dbReference type="Pfam" id="PF03454">
    <property type="entry name" value="MoeA_C"/>
    <property type="match status" value="1"/>
</dbReference>
<reference evidence="4 6" key="1">
    <citation type="journal article" date="2005" name="Environ. Microbiol.">
        <title>Genetic and functional properties of uncultivated thermophilic crenarchaeotes from a subsurface gold mine as revealed by analysis of genome fragments.</title>
        <authorList>
            <person name="Nunoura T."/>
            <person name="Hirayama H."/>
            <person name="Takami H."/>
            <person name="Oida H."/>
            <person name="Nishi S."/>
            <person name="Shimamura S."/>
            <person name="Suzuki Y."/>
            <person name="Inagaki F."/>
            <person name="Takai K."/>
            <person name="Nealson K.H."/>
            <person name="Horikoshi K."/>
        </authorList>
    </citation>
    <scope>NUCLEOTIDE SEQUENCE [LARGE SCALE GENOMIC DNA]</scope>
</reference>
<dbReference type="Proteomes" id="UP000008120">
    <property type="component" value="Chromosome"/>
</dbReference>
<dbReference type="InterPro" id="IPR005111">
    <property type="entry name" value="MoeA_C_domain_IV"/>
</dbReference>
<dbReference type="Gene3D" id="2.40.340.10">
    <property type="entry name" value="MoeA, C-terminal, domain IV"/>
    <property type="match status" value="1"/>
</dbReference>
<reference evidence="4" key="3">
    <citation type="journal article" date="2012" name="PLoS ONE">
        <title>A Deeply Branching Thermophilic Bacterium with an Ancient Acetyl-CoA Pathway Dominates a Subsurface Ecosystem.</title>
        <authorList>
            <person name="Takami H."/>
            <person name="Noguchi H."/>
            <person name="Takaki Y."/>
            <person name="Uchiyama I."/>
            <person name="Toyoda A."/>
            <person name="Nishi S."/>
            <person name="Chee G.-J."/>
            <person name="Arai W."/>
            <person name="Nunoura T."/>
            <person name="Itoh T."/>
            <person name="Hattori M."/>
            <person name="Takai K."/>
        </authorList>
    </citation>
    <scope>NUCLEOTIDE SEQUENCE</scope>
</reference>
<keyword evidence="2" id="KW-0501">Molybdenum cofactor biosynthesis</keyword>
<dbReference type="SMART" id="SM00852">
    <property type="entry name" value="MoCF_biosynth"/>
    <property type="match status" value="1"/>
</dbReference>
<dbReference type="SUPFAM" id="SSF63882">
    <property type="entry name" value="MoeA N-terminal region -like"/>
    <property type="match status" value="1"/>
</dbReference>
<dbReference type="Gene3D" id="2.170.190.11">
    <property type="entry name" value="Molybdopterin biosynthesis moea protein, domain 3"/>
    <property type="match status" value="1"/>
</dbReference>
<evidence type="ECO:0000256" key="2">
    <source>
        <dbReference type="ARBA" id="ARBA00023150"/>
    </source>
</evidence>
<dbReference type="SUPFAM" id="SSF53850">
    <property type="entry name" value="Periplasmic binding protein-like II"/>
    <property type="match status" value="1"/>
</dbReference>
<name>E6N3F5_CALS0</name>
<dbReference type="PANTHER" id="PTHR10192">
    <property type="entry name" value="MOLYBDOPTERIN BIOSYNTHESIS PROTEIN"/>
    <property type="match status" value="1"/>
</dbReference>
<evidence type="ECO:0000313" key="6">
    <source>
        <dbReference type="Proteomes" id="UP000008120"/>
    </source>
</evidence>
<accession>E6N3F5</accession>
<dbReference type="UniPathway" id="UPA00344"/>
<dbReference type="InterPro" id="IPR001453">
    <property type="entry name" value="MoaB/Mog_dom"/>
</dbReference>
<dbReference type="CDD" id="cd00887">
    <property type="entry name" value="MoeA"/>
    <property type="match status" value="1"/>
</dbReference>
<dbReference type="STRING" id="311458.CSUB_C1192"/>